<protein>
    <recommendedName>
        <fullName evidence="3">Type II toxin-antitoxin system RelE/ParE family toxin</fullName>
    </recommendedName>
</protein>
<dbReference type="RefSeq" id="WP_183256366.1">
    <property type="nucleotide sequence ID" value="NZ_JACHEP010000032.1"/>
</dbReference>
<reference evidence="1 2" key="1">
    <citation type="submission" date="2020-08" db="EMBL/GenBank/DDBJ databases">
        <title>Genomic Encyclopedia of Type Strains, Phase IV (KMG-IV): sequencing the most valuable type-strain genomes for metagenomic binning, comparative biology and taxonomic classification.</title>
        <authorList>
            <person name="Goeker M."/>
        </authorList>
    </citation>
    <scope>NUCLEOTIDE SEQUENCE [LARGE SCALE GENOMIC DNA]</scope>
    <source>
        <strain evidence="1 2">DSM 16325</strain>
    </source>
</reference>
<name>A0A7W8MY17_9BACL</name>
<gene>
    <name evidence="1" type="ORF">HNQ34_003324</name>
</gene>
<comment type="caution">
    <text evidence="1">The sequence shown here is derived from an EMBL/GenBank/DDBJ whole genome shotgun (WGS) entry which is preliminary data.</text>
</comment>
<evidence type="ECO:0000313" key="1">
    <source>
        <dbReference type="EMBL" id="MBB5326205.1"/>
    </source>
</evidence>
<keyword evidence="2" id="KW-1185">Reference proteome</keyword>
<evidence type="ECO:0000313" key="2">
    <source>
        <dbReference type="Proteomes" id="UP000520011"/>
    </source>
</evidence>
<sequence length="107" mass="12751">MDFVVLLEQFPLEKGFYELSICIEKAIQLIRKDPEAGAPCRYPPLIGWMKYKFHSKLRPPHGQKADMRIVYRINPQLKLIDILCIGKRLPKEMEDIYNKAYIRDQEW</sequence>
<dbReference type="AlphaFoldDB" id="A0A7W8MY17"/>
<accession>A0A7W8MY17</accession>
<organism evidence="1 2">
    <name type="scientific">Anoxybacteroides tepidamans</name>
    <dbReference type="NCBI Taxonomy" id="265948"/>
    <lineage>
        <taxon>Bacteria</taxon>
        <taxon>Bacillati</taxon>
        <taxon>Bacillota</taxon>
        <taxon>Bacilli</taxon>
        <taxon>Bacillales</taxon>
        <taxon>Anoxybacillaceae</taxon>
        <taxon>Anoxybacteroides</taxon>
    </lineage>
</organism>
<dbReference type="Proteomes" id="UP000520011">
    <property type="component" value="Unassembled WGS sequence"/>
</dbReference>
<evidence type="ECO:0008006" key="3">
    <source>
        <dbReference type="Google" id="ProtNLM"/>
    </source>
</evidence>
<dbReference type="EMBL" id="JACHEP010000032">
    <property type="protein sequence ID" value="MBB5326205.1"/>
    <property type="molecule type" value="Genomic_DNA"/>
</dbReference>
<proteinExistence type="predicted"/>